<evidence type="ECO:0008006" key="3">
    <source>
        <dbReference type="Google" id="ProtNLM"/>
    </source>
</evidence>
<keyword evidence="2" id="KW-1185">Reference proteome</keyword>
<gene>
    <name evidence="1" type="ORF">ACJEBJ_26950</name>
</gene>
<protein>
    <recommendedName>
        <fullName evidence="3">XRE family transcriptional regulator</fullName>
    </recommendedName>
</protein>
<name>A0ABW8R772_9PSED</name>
<dbReference type="Proteomes" id="UP001623008">
    <property type="component" value="Unassembled WGS sequence"/>
</dbReference>
<evidence type="ECO:0000313" key="1">
    <source>
        <dbReference type="EMBL" id="MFK9007771.1"/>
    </source>
</evidence>
<proteinExistence type="predicted"/>
<comment type="caution">
    <text evidence="1">The sequence shown here is derived from an EMBL/GenBank/DDBJ whole genome shotgun (WGS) entry which is preliminary data.</text>
</comment>
<dbReference type="EMBL" id="JBJHQF010000067">
    <property type="protein sequence ID" value="MFK9007771.1"/>
    <property type="molecule type" value="Genomic_DNA"/>
</dbReference>
<evidence type="ECO:0000313" key="2">
    <source>
        <dbReference type="Proteomes" id="UP001623008"/>
    </source>
</evidence>
<accession>A0ABW8R772</accession>
<dbReference type="RefSeq" id="WP_406599645.1">
    <property type="nucleotide sequence ID" value="NZ_JBJHQF010000067.1"/>
</dbReference>
<sequence length="245" mass="26639">MINATTAQATTAPTLPAHIQVLVNQLHDLIAVHGLLALHSQRQIAAQLGLSRRRVNDLSKMRPPTTLDMSAATSEFDLTEFNTEPTMTRVQAVDAILALAIRPLGVKYHEYKETLGAAFGLTCVEGKFDLNMDEKQHRQLRGDVRRKAKAAGDVALFVPGWMDASDPVASNHAMLAAAQAVYEAVEDAAAAYRNQFPDMPYLSVVNEIRAIAIPGYGSDPVAARCERNSNTVEQLLDRAEPIGIP</sequence>
<organism evidence="1 2">
    <name type="scientific">Pseudomonas pergaminensis</name>
    <dbReference type="NCBI Taxonomy" id="2853159"/>
    <lineage>
        <taxon>Bacteria</taxon>
        <taxon>Pseudomonadati</taxon>
        <taxon>Pseudomonadota</taxon>
        <taxon>Gammaproteobacteria</taxon>
        <taxon>Pseudomonadales</taxon>
        <taxon>Pseudomonadaceae</taxon>
        <taxon>Pseudomonas</taxon>
    </lineage>
</organism>
<reference evidence="1 2" key="1">
    <citation type="submission" date="2024-11" db="EMBL/GenBank/DDBJ databases">
        <authorList>
            <person name="Lucas J.A."/>
        </authorList>
    </citation>
    <scope>NUCLEOTIDE SEQUENCE [LARGE SCALE GENOMIC DNA]</scope>
    <source>
        <strain evidence="1 2">Z 7.15</strain>
    </source>
</reference>